<dbReference type="Proteomes" id="UP001150266">
    <property type="component" value="Unassembled WGS sequence"/>
</dbReference>
<reference evidence="2" key="1">
    <citation type="submission" date="2022-08" db="EMBL/GenBank/DDBJ databases">
        <title>A Global Phylogenomic Analysis of the Shiitake Genus Lentinula.</title>
        <authorList>
            <consortium name="DOE Joint Genome Institute"/>
            <person name="Sierra-Patev S."/>
            <person name="Min B."/>
            <person name="Naranjo-Ortiz M."/>
            <person name="Looney B."/>
            <person name="Konkel Z."/>
            <person name="Slot J.C."/>
            <person name="Sakamoto Y."/>
            <person name="Steenwyk J.L."/>
            <person name="Rokas A."/>
            <person name="Carro J."/>
            <person name="Camarero S."/>
            <person name="Ferreira P."/>
            <person name="Molpeceres G."/>
            <person name="Ruiz-Duenas F.J."/>
            <person name="Serrano A."/>
            <person name="Henrissat B."/>
            <person name="Drula E."/>
            <person name="Hughes K.W."/>
            <person name="Mata J.L."/>
            <person name="Ishikawa N.K."/>
            <person name="Vargas-Isla R."/>
            <person name="Ushijima S."/>
            <person name="Smith C.A."/>
            <person name="Ahrendt S."/>
            <person name="Andreopoulos W."/>
            <person name="He G."/>
            <person name="Labutti K."/>
            <person name="Lipzen A."/>
            <person name="Ng V."/>
            <person name="Riley R."/>
            <person name="Sandor L."/>
            <person name="Barry K."/>
            <person name="Martinez A.T."/>
            <person name="Xiao Y."/>
            <person name="Gibbons J.G."/>
            <person name="Terashima K."/>
            <person name="Grigoriev I.V."/>
            <person name="Hibbett D.S."/>
        </authorList>
    </citation>
    <scope>NUCLEOTIDE SEQUENCE</scope>
    <source>
        <strain evidence="2">JLM2183</strain>
    </source>
</reference>
<comment type="caution">
    <text evidence="2">The sequence shown here is derived from an EMBL/GenBank/DDBJ whole genome shotgun (WGS) entry which is preliminary data.</text>
</comment>
<gene>
    <name evidence="1" type="ORF">J3R30DRAFT_3410613</name>
    <name evidence="2" type="ORF">J3R30DRAFT_3410614</name>
</gene>
<sequence length="149" mass="16847">MAVLVFIVHAAPVARVYFDDNKPYTVTSRLRRLLDQIKPPDQIEDLIQKTIGDFLEVQHNIGEVKIGGTLKITARSQNEVVPGFPFAKIDSTWHYIEEGLEDRTKKVLDPTAPPSTPNTNINVELPWELEIEWDKEDVPTSTKAIRSGI</sequence>
<evidence type="ECO:0000313" key="1">
    <source>
        <dbReference type="EMBL" id="KAJ4467818.1"/>
    </source>
</evidence>
<protein>
    <submittedName>
        <fullName evidence="2">Uncharacterized protein</fullName>
    </submittedName>
</protein>
<proteinExistence type="predicted"/>
<evidence type="ECO:0000313" key="3">
    <source>
        <dbReference type="Proteomes" id="UP001150266"/>
    </source>
</evidence>
<organism evidence="2 3">
    <name type="scientific">Lentinula aciculospora</name>
    <dbReference type="NCBI Taxonomy" id="153920"/>
    <lineage>
        <taxon>Eukaryota</taxon>
        <taxon>Fungi</taxon>
        <taxon>Dikarya</taxon>
        <taxon>Basidiomycota</taxon>
        <taxon>Agaricomycotina</taxon>
        <taxon>Agaricomycetes</taxon>
        <taxon>Agaricomycetidae</taxon>
        <taxon>Agaricales</taxon>
        <taxon>Marasmiineae</taxon>
        <taxon>Omphalotaceae</taxon>
        <taxon>Lentinula</taxon>
    </lineage>
</organism>
<accession>A0A9W8ZV95</accession>
<evidence type="ECO:0000313" key="2">
    <source>
        <dbReference type="EMBL" id="KAJ4467819.1"/>
    </source>
</evidence>
<dbReference type="AlphaFoldDB" id="A0A9W8ZV95"/>
<dbReference type="EMBL" id="JAOTPV010000039">
    <property type="protein sequence ID" value="KAJ4467819.1"/>
    <property type="molecule type" value="Genomic_DNA"/>
</dbReference>
<name>A0A9W8ZV95_9AGAR</name>
<dbReference type="EMBL" id="JAOTPV010000039">
    <property type="protein sequence ID" value="KAJ4467818.1"/>
    <property type="molecule type" value="Genomic_DNA"/>
</dbReference>
<keyword evidence="3" id="KW-1185">Reference proteome</keyword>